<dbReference type="EMBL" id="AZHE01000006">
    <property type="protein sequence ID" value="KHN98870.1"/>
    <property type="molecule type" value="Genomic_DNA"/>
</dbReference>
<feature type="domain" description="RCC1-like" evidence="5">
    <location>
        <begin position="90"/>
        <end position="505"/>
    </location>
</feature>
<feature type="repeat" description="RCC1" evidence="3">
    <location>
        <begin position="392"/>
        <end position="455"/>
    </location>
</feature>
<gene>
    <name evidence="6" type="ORF">MAM_03332</name>
</gene>
<keyword evidence="1" id="KW-0344">Guanine-nucleotide releasing factor</keyword>
<evidence type="ECO:0000313" key="6">
    <source>
        <dbReference type="EMBL" id="KHN98870.1"/>
    </source>
</evidence>
<feature type="repeat" description="RCC1" evidence="3">
    <location>
        <begin position="88"/>
        <end position="148"/>
    </location>
</feature>
<dbReference type="GO" id="GO:0005085">
    <property type="term" value="F:guanyl-nucleotide exchange factor activity"/>
    <property type="evidence" value="ECO:0007669"/>
    <property type="project" value="TreeGrafter"/>
</dbReference>
<dbReference type="InterPro" id="IPR000408">
    <property type="entry name" value="Reg_chr_condens"/>
</dbReference>
<evidence type="ECO:0000256" key="3">
    <source>
        <dbReference type="PROSITE-ProRule" id="PRU00235"/>
    </source>
</evidence>
<dbReference type="PROSITE" id="PS00625">
    <property type="entry name" value="RCC1_1"/>
    <property type="match status" value="1"/>
</dbReference>
<evidence type="ECO:0000256" key="4">
    <source>
        <dbReference type="SAM" id="MobiDB-lite"/>
    </source>
</evidence>
<evidence type="ECO:0000259" key="5">
    <source>
        <dbReference type="Pfam" id="PF25390"/>
    </source>
</evidence>
<evidence type="ECO:0000313" key="7">
    <source>
        <dbReference type="Proteomes" id="UP000030816"/>
    </source>
</evidence>
<dbReference type="HOGENOM" id="CLU_005210_4_0_1"/>
<feature type="region of interest" description="Disordered" evidence="4">
    <location>
        <begin position="16"/>
        <end position="44"/>
    </location>
</feature>
<keyword evidence="7" id="KW-1185">Reference proteome</keyword>
<reference evidence="6 7" key="1">
    <citation type="journal article" date="2014" name="Proc. Natl. Acad. Sci. U.S.A.">
        <title>Trajectory and genomic determinants of fungal-pathogen speciation and host adaptation.</title>
        <authorList>
            <person name="Hu X."/>
            <person name="Xiao G."/>
            <person name="Zheng P."/>
            <person name="Shang Y."/>
            <person name="Su Y."/>
            <person name="Zhang X."/>
            <person name="Liu X."/>
            <person name="Zhan S."/>
            <person name="St Leger R.J."/>
            <person name="Wang C."/>
        </authorList>
    </citation>
    <scope>NUCLEOTIDE SEQUENCE [LARGE SCALE GENOMIC DNA]</scope>
    <source>
        <strain evidence="6 7">ARSEF 1941</strain>
    </source>
</reference>
<comment type="caution">
    <text evidence="6">The sequence shown here is derived from an EMBL/GenBank/DDBJ whole genome shotgun (WGS) entry which is preliminary data.</text>
</comment>
<feature type="repeat" description="RCC1" evidence="3">
    <location>
        <begin position="218"/>
        <end position="281"/>
    </location>
</feature>
<sequence length="511" mass="56053">MIAFAKSLVLSFRDLRPNDAHGLDNNTPQRPGKRKIGDTTNQLKDYTPMKIKEEPGSDTYTKRRKLNDITPRRTKPVKQLNSAPTRRLEIAVFGSGENGELGLRNKICDKRSPVNASKPRLNHVLNSEDVGIVQVAVGSMHCAALTHDGRVLTWGANDSRALGRSTKWEQPALRHPDVTDLNPLESTPAPAEGLEHLKSDITQVAATDNATFVLTRSGLVYGWGTFFGSDGVYGFLREKMRPQKKSKCKERFQVTPIQIAGLKDIKELSTGANHVLALTESGDVYAWGSGQQAELGRRLVQRHQFESLIPRMVDLPRRGIVKVFAGFNHSFAIDKEDQVWTWGLNNFGQTGLAASEDNLHVGIPKIVEGLKGYEIRHMAGGFQHSMACTKDGKVLAWGRCDDSQVGMDLSALPREHVLFDSRGRPRILLQPTIIPGITATLVAAGIDNSFAITPEGKVLTWGYSENCRTGQGSETTIERPTELGGSAVSGKSFTFAACRGQFSLIASTRES</sequence>
<accession>A0A0B2X1B7</accession>
<dbReference type="Gene3D" id="2.130.10.30">
    <property type="entry name" value="Regulator of chromosome condensation 1/beta-lactamase-inhibitor protein II"/>
    <property type="match status" value="1"/>
</dbReference>
<feature type="repeat" description="RCC1" evidence="3">
    <location>
        <begin position="337"/>
        <end position="391"/>
    </location>
</feature>
<dbReference type="RefSeq" id="XP_040679936.1">
    <property type="nucleotide sequence ID" value="XM_040822131.1"/>
</dbReference>
<dbReference type="Pfam" id="PF25390">
    <property type="entry name" value="WD40_RLD"/>
    <property type="match status" value="1"/>
</dbReference>
<name>A0A0B2X1B7_METAS</name>
<dbReference type="STRING" id="1081103.A0A0B2X1B7"/>
<proteinExistence type="predicted"/>
<dbReference type="OrthoDB" id="61110at2759"/>
<dbReference type="GO" id="GO:0005737">
    <property type="term" value="C:cytoplasm"/>
    <property type="evidence" value="ECO:0007669"/>
    <property type="project" value="TreeGrafter"/>
</dbReference>
<dbReference type="PANTHER" id="PTHR45982:SF1">
    <property type="entry name" value="REGULATOR OF CHROMOSOME CONDENSATION"/>
    <property type="match status" value="1"/>
</dbReference>
<dbReference type="SUPFAM" id="SSF50985">
    <property type="entry name" value="RCC1/BLIP-II"/>
    <property type="match status" value="1"/>
</dbReference>
<dbReference type="AlphaFoldDB" id="A0A0B2X1B7"/>
<feature type="repeat" description="RCC1" evidence="3">
    <location>
        <begin position="282"/>
        <end position="336"/>
    </location>
</feature>
<dbReference type="GeneID" id="63737787"/>
<keyword evidence="2" id="KW-0677">Repeat</keyword>
<evidence type="ECO:0000256" key="1">
    <source>
        <dbReference type="ARBA" id="ARBA00022658"/>
    </source>
</evidence>
<dbReference type="PRINTS" id="PR00633">
    <property type="entry name" value="RCCNDNSATION"/>
</dbReference>
<evidence type="ECO:0000256" key="2">
    <source>
        <dbReference type="ARBA" id="ARBA00022737"/>
    </source>
</evidence>
<protein>
    <submittedName>
        <fullName evidence="6">Regulator of chromosome condensation/beta-lactamase-inhibitor protein II</fullName>
    </submittedName>
</protein>
<dbReference type="InterPro" id="IPR009091">
    <property type="entry name" value="RCC1/BLIP-II"/>
</dbReference>
<dbReference type="PROSITE" id="PS50012">
    <property type="entry name" value="RCC1_3"/>
    <property type="match status" value="6"/>
</dbReference>
<organism evidence="6 7">
    <name type="scientific">Metarhizium album (strain ARSEF 1941)</name>
    <dbReference type="NCBI Taxonomy" id="1081103"/>
    <lineage>
        <taxon>Eukaryota</taxon>
        <taxon>Fungi</taxon>
        <taxon>Dikarya</taxon>
        <taxon>Ascomycota</taxon>
        <taxon>Pezizomycotina</taxon>
        <taxon>Sordariomycetes</taxon>
        <taxon>Hypocreomycetidae</taxon>
        <taxon>Hypocreales</taxon>
        <taxon>Clavicipitaceae</taxon>
        <taxon>Metarhizium</taxon>
    </lineage>
</organism>
<feature type="repeat" description="RCC1" evidence="3">
    <location>
        <begin position="149"/>
        <end position="217"/>
    </location>
</feature>
<dbReference type="Proteomes" id="UP000030816">
    <property type="component" value="Unassembled WGS sequence"/>
</dbReference>
<dbReference type="PANTHER" id="PTHR45982">
    <property type="entry name" value="REGULATOR OF CHROMOSOME CONDENSATION"/>
    <property type="match status" value="1"/>
</dbReference>
<dbReference type="InterPro" id="IPR051553">
    <property type="entry name" value="Ran_GTPase-activating"/>
</dbReference>
<dbReference type="InterPro" id="IPR058923">
    <property type="entry name" value="RCC1-like_dom"/>
</dbReference>